<dbReference type="PIRSF" id="PIRSF037565">
    <property type="entry name" value="RRNA_m2G_Mtase_RsmD_prd"/>
    <property type="match status" value="1"/>
</dbReference>
<sequence>MTPGPDAADDYVLRHLADEAVDLTGTTVVFGDRTGELVQGLIALDPRCRPVLITDSYLAGRTPGAQAATQVLTTQDEPPERIDVLVVRVPKSLALLEDQLYRLAPRLHQGSIVVGTGKSTEIHTSTLTLFEKAIGPTRTSLAVRKARLIFATPEPSATATAPSNPWPLRYALPVDKVLGPVAGRTVVNHAGVFCADHLDIGTRFMLENLPTRRGTDRVVDLGCGNGVLGLAAALANPAARLTFLDESFPALASARASFAENVPVAQFEQAEFLAGDATEPLRPASVDLVLNNPPFHSHRATSDETAWRMFTGARRVLRPGGELWVVANRHLGYHGKLRRVFGNCDTVAGNAKFVILRATAAPAAPARATGGAVPGE</sequence>
<dbReference type="Gene3D" id="3.40.50.150">
    <property type="entry name" value="Vaccinia Virus protein VP39"/>
    <property type="match status" value="2"/>
</dbReference>
<keyword evidence="9" id="KW-1185">Reference proteome</keyword>
<dbReference type="RefSeq" id="WP_212527890.1">
    <property type="nucleotide sequence ID" value="NZ_JAGSOG010000028.1"/>
</dbReference>
<dbReference type="SUPFAM" id="SSF53335">
    <property type="entry name" value="S-adenosyl-L-methionine-dependent methyltransferases"/>
    <property type="match status" value="1"/>
</dbReference>
<dbReference type="InterPro" id="IPR007848">
    <property type="entry name" value="Small_mtfrase_dom"/>
</dbReference>
<reference evidence="8" key="1">
    <citation type="submission" date="2021-04" db="EMBL/GenBank/DDBJ databases">
        <title>Genome based classification of Actinospica acidithermotolerans sp. nov., an actinobacterium isolated from an Indonesian hot spring.</title>
        <authorList>
            <person name="Kusuma A.B."/>
            <person name="Putra K.E."/>
            <person name="Nafisah S."/>
            <person name="Loh J."/>
            <person name="Nouioui I."/>
            <person name="Goodfellow M."/>
        </authorList>
    </citation>
    <scope>NUCLEOTIDE SEQUENCE</scope>
    <source>
        <strain evidence="8">CSCA 57</strain>
    </source>
</reference>
<feature type="domain" description="RlmG N-terminal" evidence="7">
    <location>
        <begin position="6"/>
        <end position="154"/>
    </location>
</feature>
<name>A0A941ILT4_9ACTN</name>
<dbReference type="InterPro" id="IPR001091">
    <property type="entry name" value="RM_Methyltransferase"/>
</dbReference>
<keyword evidence="1" id="KW-0963">Cytoplasm</keyword>
<dbReference type="InterPro" id="IPR046977">
    <property type="entry name" value="RsmC/RlmG"/>
</dbReference>
<dbReference type="InterPro" id="IPR017237">
    <property type="entry name" value="RLMG"/>
</dbReference>
<dbReference type="PRINTS" id="PR00508">
    <property type="entry name" value="S21N4MTFRASE"/>
</dbReference>
<evidence type="ECO:0000256" key="3">
    <source>
        <dbReference type="ARBA" id="ARBA00022603"/>
    </source>
</evidence>
<dbReference type="CDD" id="cd02440">
    <property type="entry name" value="AdoMet_MTases"/>
    <property type="match status" value="1"/>
</dbReference>
<feature type="domain" description="Methyltransferase small" evidence="6">
    <location>
        <begin position="185"/>
        <end position="357"/>
    </location>
</feature>
<evidence type="ECO:0000256" key="5">
    <source>
        <dbReference type="ARBA" id="ARBA00022691"/>
    </source>
</evidence>
<dbReference type="GO" id="GO:0003677">
    <property type="term" value="F:DNA binding"/>
    <property type="evidence" value="ECO:0007669"/>
    <property type="project" value="InterPro"/>
</dbReference>
<protein>
    <submittedName>
        <fullName evidence="8">Methyltransferase</fullName>
    </submittedName>
</protein>
<proteinExistence type="predicted"/>
<gene>
    <name evidence="8" type="ORF">KDL01_08840</name>
</gene>
<organism evidence="8 9">
    <name type="scientific">Actinospica durhamensis</name>
    <dbReference type="NCBI Taxonomy" id="1508375"/>
    <lineage>
        <taxon>Bacteria</taxon>
        <taxon>Bacillati</taxon>
        <taxon>Actinomycetota</taxon>
        <taxon>Actinomycetes</taxon>
        <taxon>Catenulisporales</taxon>
        <taxon>Actinospicaceae</taxon>
        <taxon>Actinospica</taxon>
    </lineage>
</organism>
<evidence type="ECO:0000259" key="7">
    <source>
        <dbReference type="Pfam" id="PF26049"/>
    </source>
</evidence>
<dbReference type="Pfam" id="PF26049">
    <property type="entry name" value="RLMG_N"/>
    <property type="match status" value="1"/>
</dbReference>
<dbReference type="GO" id="GO:0008990">
    <property type="term" value="F:rRNA (guanine-N2-)-methyltransferase activity"/>
    <property type="evidence" value="ECO:0007669"/>
    <property type="project" value="InterPro"/>
</dbReference>
<dbReference type="InterPro" id="IPR029063">
    <property type="entry name" value="SAM-dependent_MTases_sf"/>
</dbReference>
<keyword evidence="5" id="KW-0949">S-adenosyl-L-methionine</keyword>
<accession>A0A941ILT4</accession>
<keyword evidence="4" id="KW-0808">Transferase</keyword>
<dbReference type="Pfam" id="PF05175">
    <property type="entry name" value="MTS"/>
    <property type="match status" value="1"/>
</dbReference>
<evidence type="ECO:0000256" key="1">
    <source>
        <dbReference type="ARBA" id="ARBA00022490"/>
    </source>
</evidence>
<dbReference type="EMBL" id="JAGSOG010000028">
    <property type="protein sequence ID" value="MBR7833370.1"/>
    <property type="molecule type" value="Genomic_DNA"/>
</dbReference>
<evidence type="ECO:0000259" key="6">
    <source>
        <dbReference type="Pfam" id="PF05175"/>
    </source>
</evidence>
<evidence type="ECO:0000313" key="9">
    <source>
        <dbReference type="Proteomes" id="UP000675781"/>
    </source>
</evidence>
<dbReference type="InterPro" id="IPR058679">
    <property type="entry name" value="RlmG_N"/>
</dbReference>
<keyword evidence="2" id="KW-0698">rRNA processing</keyword>
<evidence type="ECO:0000313" key="8">
    <source>
        <dbReference type="EMBL" id="MBR7833370.1"/>
    </source>
</evidence>
<keyword evidence="3 8" id="KW-0489">Methyltransferase</keyword>
<dbReference type="InterPro" id="IPR002052">
    <property type="entry name" value="DNA_methylase_N6_adenine_CS"/>
</dbReference>
<dbReference type="PROSITE" id="PS00092">
    <property type="entry name" value="N6_MTASE"/>
    <property type="match status" value="1"/>
</dbReference>
<dbReference type="PANTHER" id="PTHR47816:SF5">
    <property type="entry name" value="RIBOSOMAL RNA LARGE SUBUNIT METHYLTRANSFERASE G"/>
    <property type="match status" value="1"/>
</dbReference>
<evidence type="ECO:0000256" key="4">
    <source>
        <dbReference type="ARBA" id="ARBA00022679"/>
    </source>
</evidence>
<dbReference type="Proteomes" id="UP000675781">
    <property type="component" value="Unassembled WGS sequence"/>
</dbReference>
<dbReference type="AlphaFoldDB" id="A0A941ILT4"/>
<comment type="caution">
    <text evidence="8">The sequence shown here is derived from an EMBL/GenBank/DDBJ whole genome shotgun (WGS) entry which is preliminary data.</text>
</comment>
<dbReference type="GO" id="GO:0005737">
    <property type="term" value="C:cytoplasm"/>
    <property type="evidence" value="ECO:0007669"/>
    <property type="project" value="InterPro"/>
</dbReference>
<evidence type="ECO:0000256" key="2">
    <source>
        <dbReference type="ARBA" id="ARBA00022552"/>
    </source>
</evidence>
<dbReference type="PANTHER" id="PTHR47816">
    <property type="entry name" value="RIBOSOMAL RNA SMALL SUBUNIT METHYLTRANSFERASE C"/>
    <property type="match status" value="1"/>
</dbReference>